<name>A0A1A8GT01_9TELE</name>
<dbReference type="Pfam" id="PF00031">
    <property type="entry name" value="Cystatin"/>
    <property type="match status" value="1"/>
</dbReference>
<comment type="similarity">
    <text evidence="1">Belongs to the cystatin family.</text>
</comment>
<dbReference type="Gene3D" id="3.10.450.10">
    <property type="match status" value="1"/>
</dbReference>
<reference evidence="5" key="1">
    <citation type="submission" date="2016-05" db="EMBL/GenBank/DDBJ databases">
        <authorList>
            <person name="Lavstsen T."/>
            <person name="Jespersen J.S."/>
        </authorList>
    </citation>
    <scope>NUCLEOTIDE SEQUENCE</scope>
    <source>
        <tissue evidence="5">Brain</tissue>
    </source>
</reference>
<dbReference type="PANTHER" id="PTHR46186:SF12">
    <property type="entry name" value="CYSTATIN C (AMYLOID ANGIOPATHY AND CEREBRAL HEMORRHAGE)-RELATED"/>
    <property type="match status" value="1"/>
</dbReference>
<dbReference type="FunFam" id="3.10.450.10:FF:000004">
    <property type="entry name" value="Cystatin C"/>
    <property type="match status" value="1"/>
</dbReference>
<dbReference type="GO" id="GO:0005615">
    <property type="term" value="C:extracellular space"/>
    <property type="evidence" value="ECO:0007669"/>
    <property type="project" value="TreeGrafter"/>
</dbReference>
<feature type="chain" id="PRO_5015018493" description="Cystatin domain-containing protein" evidence="3">
    <location>
        <begin position="19"/>
        <end position="128"/>
    </location>
</feature>
<accession>A0A1A8GT01</accession>
<dbReference type="PROSITE" id="PS00287">
    <property type="entry name" value="CYSTATIN"/>
    <property type="match status" value="1"/>
</dbReference>
<feature type="signal peptide" evidence="3">
    <location>
        <begin position="1"/>
        <end position="18"/>
    </location>
</feature>
<evidence type="ECO:0000256" key="1">
    <source>
        <dbReference type="ARBA" id="ARBA00009403"/>
    </source>
</evidence>
<reference evidence="5" key="2">
    <citation type="submission" date="2016-06" db="EMBL/GenBank/DDBJ databases">
        <title>The genome of a short-lived fish provides insights into sex chromosome evolution and the genetic control of aging.</title>
        <authorList>
            <person name="Reichwald K."/>
            <person name="Felder M."/>
            <person name="Petzold A."/>
            <person name="Koch P."/>
            <person name="Groth M."/>
            <person name="Platzer M."/>
        </authorList>
    </citation>
    <scope>NUCLEOTIDE SEQUENCE</scope>
    <source>
        <tissue evidence="5">Brain</tissue>
    </source>
</reference>
<feature type="domain" description="Cystatin" evidence="4">
    <location>
        <begin position="19"/>
        <end position="128"/>
    </location>
</feature>
<organism evidence="5">
    <name type="scientific">Nothobranchius korthausae</name>
    <dbReference type="NCBI Taxonomy" id="1143690"/>
    <lineage>
        <taxon>Eukaryota</taxon>
        <taxon>Metazoa</taxon>
        <taxon>Chordata</taxon>
        <taxon>Craniata</taxon>
        <taxon>Vertebrata</taxon>
        <taxon>Euteleostomi</taxon>
        <taxon>Actinopterygii</taxon>
        <taxon>Neopterygii</taxon>
        <taxon>Teleostei</taxon>
        <taxon>Neoteleostei</taxon>
        <taxon>Acanthomorphata</taxon>
        <taxon>Ovalentaria</taxon>
        <taxon>Atherinomorphae</taxon>
        <taxon>Cyprinodontiformes</taxon>
        <taxon>Nothobranchiidae</taxon>
        <taxon>Nothobranchius</taxon>
    </lineage>
</organism>
<dbReference type="AlphaFoldDB" id="A0A1A8GT01"/>
<evidence type="ECO:0000256" key="2">
    <source>
        <dbReference type="ARBA" id="ARBA00023157"/>
    </source>
</evidence>
<evidence type="ECO:0000313" key="5">
    <source>
        <dbReference type="EMBL" id="SBQ75051.1"/>
    </source>
</evidence>
<sequence length="128" mass="14198">MWKIGFPLLVVLFAVGFGSLVGGPQDIDPNDDGVQNALNFAVAQYNRGSNDMYQHGVVEVMKAQRQLVAGVKYIITVKMARTSCRKSSANDQCPVQTDSKTAPHYTCTFAVWSRVWLNDIQLVETKCQ</sequence>
<gene>
    <name evidence="5" type="primary">Nfu_g_1_016132</name>
</gene>
<dbReference type="PANTHER" id="PTHR46186">
    <property type="entry name" value="CYSTATIN"/>
    <property type="match status" value="1"/>
</dbReference>
<dbReference type="GO" id="GO:0004869">
    <property type="term" value="F:cysteine-type endopeptidase inhibitor activity"/>
    <property type="evidence" value="ECO:0007669"/>
    <property type="project" value="InterPro"/>
</dbReference>
<evidence type="ECO:0000256" key="3">
    <source>
        <dbReference type="SAM" id="SignalP"/>
    </source>
</evidence>
<keyword evidence="3" id="KW-0732">Signal</keyword>
<keyword evidence="2" id="KW-1015">Disulfide bond</keyword>
<dbReference type="SUPFAM" id="SSF54403">
    <property type="entry name" value="Cystatin/monellin"/>
    <property type="match status" value="1"/>
</dbReference>
<dbReference type="EMBL" id="HAEC01006913">
    <property type="protein sequence ID" value="SBQ75051.1"/>
    <property type="molecule type" value="Transcribed_RNA"/>
</dbReference>
<dbReference type="CDD" id="cd00042">
    <property type="entry name" value="CY"/>
    <property type="match status" value="1"/>
</dbReference>
<proteinExistence type="inferred from homology"/>
<dbReference type="GO" id="GO:0005737">
    <property type="term" value="C:cytoplasm"/>
    <property type="evidence" value="ECO:0007669"/>
    <property type="project" value="TreeGrafter"/>
</dbReference>
<protein>
    <recommendedName>
        <fullName evidence="4">Cystatin domain-containing protein</fullName>
    </recommendedName>
</protein>
<evidence type="ECO:0000259" key="4">
    <source>
        <dbReference type="SMART" id="SM00043"/>
    </source>
</evidence>
<dbReference type="InterPro" id="IPR046350">
    <property type="entry name" value="Cystatin_sf"/>
</dbReference>
<dbReference type="InterPro" id="IPR018073">
    <property type="entry name" value="Prot_inh_cystat_CS"/>
</dbReference>
<dbReference type="InterPro" id="IPR000010">
    <property type="entry name" value="Cystatin_dom"/>
</dbReference>
<dbReference type="SMART" id="SM00043">
    <property type="entry name" value="CY"/>
    <property type="match status" value="1"/>
</dbReference>
<dbReference type="EMBL" id="HAEB01011208">
    <property type="protein sequence ID" value="SBQ57735.1"/>
    <property type="molecule type" value="Transcribed_RNA"/>
</dbReference>
<dbReference type="GO" id="GO:0031982">
    <property type="term" value="C:vesicle"/>
    <property type="evidence" value="ECO:0007669"/>
    <property type="project" value="TreeGrafter"/>
</dbReference>